<sequence length="60" mass="6821">MREAGNQPAHRQHKIRGREGEDGVANHAQGDQKQQNMFERKAIGKERNNGRAKHYAKGVK</sequence>
<dbReference type="AlphaFoldDB" id="A0A645G248"/>
<feature type="compositionally biased region" description="Basic residues" evidence="1">
    <location>
        <begin position="50"/>
        <end position="60"/>
    </location>
</feature>
<evidence type="ECO:0000313" key="2">
    <source>
        <dbReference type="EMBL" id="MPN20928.1"/>
    </source>
</evidence>
<name>A0A645G248_9ZZZZ</name>
<dbReference type="EMBL" id="VSSQ01068790">
    <property type="protein sequence ID" value="MPN20928.1"/>
    <property type="molecule type" value="Genomic_DNA"/>
</dbReference>
<evidence type="ECO:0000256" key="1">
    <source>
        <dbReference type="SAM" id="MobiDB-lite"/>
    </source>
</evidence>
<reference evidence="2" key="1">
    <citation type="submission" date="2019-08" db="EMBL/GenBank/DDBJ databases">
        <authorList>
            <person name="Kucharzyk K."/>
            <person name="Murdoch R.W."/>
            <person name="Higgins S."/>
            <person name="Loffler F."/>
        </authorList>
    </citation>
    <scope>NUCLEOTIDE SEQUENCE</scope>
</reference>
<proteinExistence type="predicted"/>
<gene>
    <name evidence="2" type="ORF">SDC9_168307</name>
</gene>
<protein>
    <submittedName>
        <fullName evidence="2">Uncharacterized protein</fullName>
    </submittedName>
</protein>
<feature type="compositionally biased region" description="Basic and acidic residues" evidence="1">
    <location>
        <begin position="38"/>
        <end position="49"/>
    </location>
</feature>
<comment type="caution">
    <text evidence="2">The sequence shown here is derived from an EMBL/GenBank/DDBJ whole genome shotgun (WGS) entry which is preliminary data.</text>
</comment>
<accession>A0A645G248</accession>
<organism evidence="2">
    <name type="scientific">bioreactor metagenome</name>
    <dbReference type="NCBI Taxonomy" id="1076179"/>
    <lineage>
        <taxon>unclassified sequences</taxon>
        <taxon>metagenomes</taxon>
        <taxon>ecological metagenomes</taxon>
    </lineage>
</organism>
<feature type="region of interest" description="Disordered" evidence="1">
    <location>
        <begin position="1"/>
        <end position="60"/>
    </location>
</feature>